<evidence type="ECO:0000313" key="5">
    <source>
        <dbReference type="Proteomes" id="UP001165121"/>
    </source>
</evidence>
<dbReference type="Proteomes" id="UP001165121">
    <property type="component" value="Unassembled WGS sequence"/>
</dbReference>
<comment type="caution">
    <text evidence="4">The sequence shown here is derived from an EMBL/GenBank/DDBJ whole genome shotgun (WGS) entry which is preliminary data.</text>
</comment>
<feature type="domain" description="DDE Tnp4" evidence="3">
    <location>
        <begin position="24"/>
        <end position="106"/>
    </location>
</feature>
<sequence length="193" mass="21979">MTEWRRIELHFRCKRGFPGVVGAVDGSLIAIQRPADFNGFYCRNNYPAINVQGIVDADQKFMAIDMYPGSWSDKKMWKYAPSRRRFRENMPIETHLLGDSGYTNDSGITFGKWKGRFRKLMTVMSEKDVKKACRLIAATAVLHNLFEILADDTQIEIVREPPDDEVDFGPVSATTLRAIAVSKRNAIMSLITR</sequence>
<dbReference type="Pfam" id="PF13359">
    <property type="entry name" value="DDE_Tnp_4"/>
    <property type="match status" value="1"/>
</dbReference>
<dbReference type="EMBL" id="BSXT01004453">
    <property type="protein sequence ID" value="GMF57933.1"/>
    <property type="molecule type" value="Genomic_DNA"/>
</dbReference>
<evidence type="ECO:0000259" key="3">
    <source>
        <dbReference type="Pfam" id="PF13359"/>
    </source>
</evidence>
<comment type="cofactor">
    <cofactor evidence="1">
        <name>a divalent metal cation</name>
        <dbReference type="ChEBI" id="CHEBI:60240"/>
    </cofactor>
</comment>
<dbReference type="OrthoDB" id="97834at2759"/>
<evidence type="ECO:0000313" key="4">
    <source>
        <dbReference type="EMBL" id="GMF57933.1"/>
    </source>
</evidence>
<accession>A0A9W6YAC2</accession>
<gene>
    <name evidence="4" type="ORF">Pfra01_002483800</name>
</gene>
<organism evidence="4 5">
    <name type="scientific">Phytophthora fragariaefolia</name>
    <dbReference type="NCBI Taxonomy" id="1490495"/>
    <lineage>
        <taxon>Eukaryota</taxon>
        <taxon>Sar</taxon>
        <taxon>Stramenopiles</taxon>
        <taxon>Oomycota</taxon>
        <taxon>Peronosporomycetes</taxon>
        <taxon>Peronosporales</taxon>
        <taxon>Peronosporaceae</taxon>
        <taxon>Phytophthora</taxon>
    </lineage>
</organism>
<protein>
    <submittedName>
        <fullName evidence="4">Unnamed protein product</fullName>
    </submittedName>
</protein>
<proteinExistence type="predicted"/>
<name>A0A9W6YAC2_9STRA</name>
<keyword evidence="2" id="KW-0479">Metal-binding</keyword>
<dbReference type="InterPro" id="IPR027806">
    <property type="entry name" value="HARBI1_dom"/>
</dbReference>
<reference evidence="4" key="1">
    <citation type="submission" date="2023-04" db="EMBL/GenBank/DDBJ databases">
        <title>Phytophthora fragariaefolia NBRC 109709.</title>
        <authorList>
            <person name="Ichikawa N."/>
            <person name="Sato H."/>
            <person name="Tonouchi N."/>
        </authorList>
    </citation>
    <scope>NUCLEOTIDE SEQUENCE</scope>
    <source>
        <strain evidence="4">NBRC 109709</strain>
    </source>
</reference>
<evidence type="ECO:0000256" key="2">
    <source>
        <dbReference type="ARBA" id="ARBA00022723"/>
    </source>
</evidence>
<dbReference type="GO" id="GO:0046872">
    <property type="term" value="F:metal ion binding"/>
    <property type="evidence" value="ECO:0007669"/>
    <property type="project" value="UniProtKB-KW"/>
</dbReference>
<evidence type="ECO:0000256" key="1">
    <source>
        <dbReference type="ARBA" id="ARBA00001968"/>
    </source>
</evidence>
<keyword evidence="5" id="KW-1185">Reference proteome</keyword>
<dbReference type="AlphaFoldDB" id="A0A9W6YAC2"/>